<evidence type="ECO:0000313" key="1">
    <source>
        <dbReference type="EMBL" id="MDE1464536.1"/>
    </source>
</evidence>
<gene>
    <name evidence="1" type="ORF">ORQ98_21465</name>
</gene>
<proteinExistence type="predicted"/>
<dbReference type="RefSeq" id="WP_274690862.1">
    <property type="nucleotide sequence ID" value="NZ_JAPMOU010000037.1"/>
</dbReference>
<comment type="caution">
    <text evidence="1">The sequence shown here is derived from an EMBL/GenBank/DDBJ whole genome shotgun (WGS) entry which is preliminary data.</text>
</comment>
<accession>A0ABT5UEX4</accession>
<reference evidence="1 2" key="1">
    <citation type="submission" date="2022-11" db="EMBL/GenBank/DDBJ databases">
        <title>Spartinivicinus poritis sp. nov., isolated from scleractinian coral Porites lutea.</title>
        <authorList>
            <person name="Zhang G."/>
            <person name="Cai L."/>
            <person name="Wei Q."/>
        </authorList>
    </citation>
    <scope>NUCLEOTIDE SEQUENCE [LARGE SCALE GENOMIC DNA]</scope>
    <source>
        <strain evidence="1 2">A2-2</strain>
    </source>
</reference>
<evidence type="ECO:0008006" key="3">
    <source>
        <dbReference type="Google" id="ProtNLM"/>
    </source>
</evidence>
<name>A0ABT5UEX4_9GAMM</name>
<evidence type="ECO:0000313" key="2">
    <source>
        <dbReference type="Proteomes" id="UP001528823"/>
    </source>
</evidence>
<dbReference type="Proteomes" id="UP001528823">
    <property type="component" value="Unassembled WGS sequence"/>
</dbReference>
<dbReference type="EMBL" id="JAPMOU010000037">
    <property type="protein sequence ID" value="MDE1464536.1"/>
    <property type="molecule type" value="Genomic_DNA"/>
</dbReference>
<dbReference type="Gene3D" id="3.40.190.10">
    <property type="entry name" value="Periplasmic binding protein-like II"/>
    <property type="match status" value="1"/>
</dbReference>
<organism evidence="1 2">
    <name type="scientific">Spartinivicinus poritis</name>
    <dbReference type="NCBI Taxonomy" id="2994640"/>
    <lineage>
        <taxon>Bacteria</taxon>
        <taxon>Pseudomonadati</taxon>
        <taxon>Pseudomonadota</taxon>
        <taxon>Gammaproteobacteria</taxon>
        <taxon>Oceanospirillales</taxon>
        <taxon>Zooshikellaceae</taxon>
        <taxon>Spartinivicinus</taxon>
    </lineage>
</organism>
<sequence length="263" mass="30513">MIVLVFYCLLTYGEKISVVIHVDDNYKPYSYKLKQQAKGVYIEVLEAAFSNMEDFQVTMVPVAWQRGKQMMEKGQGFGLAPVFFHGHDWPYLYPYSIHFYEEKILVICQQKVLEKKRKFWPDDYTGLHINNVVGFDGWGGSRFREFIKQGKIKYGEVRGIENIILMTGLGRGDCFLAEESSFDVVYAKLIQSKQFYVGVRYVNLVKGAVVGLDPVYIGYSEVAIEQGKYPFYKKFMKSFDIELYKLKKTGVVKKIMQEALLKH</sequence>
<dbReference type="SUPFAM" id="SSF53850">
    <property type="entry name" value="Periplasmic binding protein-like II"/>
    <property type="match status" value="1"/>
</dbReference>
<keyword evidence="2" id="KW-1185">Reference proteome</keyword>
<protein>
    <recommendedName>
        <fullName evidence="3">Solute-binding protein family 3/N-terminal domain-containing protein</fullName>
    </recommendedName>
</protein>